<dbReference type="STRING" id="137246.A0A401T017"/>
<reference evidence="3 4" key="1">
    <citation type="journal article" date="2018" name="Nat. Ecol. Evol.">
        <title>Shark genomes provide insights into elasmobranch evolution and the origin of vertebrates.</title>
        <authorList>
            <person name="Hara Y"/>
            <person name="Yamaguchi K"/>
            <person name="Onimaru K"/>
            <person name="Kadota M"/>
            <person name="Koyanagi M"/>
            <person name="Keeley SD"/>
            <person name="Tatsumi K"/>
            <person name="Tanaka K"/>
            <person name="Motone F"/>
            <person name="Kageyama Y"/>
            <person name="Nozu R"/>
            <person name="Adachi N"/>
            <person name="Nishimura O"/>
            <person name="Nakagawa R"/>
            <person name="Tanegashima C"/>
            <person name="Kiyatake I"/>
            <person name="Matsumoto R"/>
            <person name="Murakumo K"/>
            <person name="Nishida K"/>
            <person name="Terakita A"/>
            <person name="Kuratani S"/>
            <person name="Sato K"/>
            <person name="Hyodo S Kuraku.S."/>
        </authorList>
    </citation>
    <scope>NUCLEOTIDE SEQUENCE [LARGE SCALE GENOMIC DNA]</scope>
</reference>
<dbReference type="SUPFAM" id="SSF53300">
    <property type="entry name" value="vWA-like"/>
    <property type="match status" value="1"/>
</dbReference>
<comment type="caution">
    <text evidence="3">The sequence shown here is derived from an EMBL/GenBank/DDBJ whole genome shotgun (WGS) entry which is preliminary data.</text>
</comment>
<keyword evidence="4" id="KW-1185">Reference proteome</keyword>
<dbReference type="AlphaFoldDB" id="A0A401T017"/>
<dbReference type="InterPro" id="IPR036465">
    <property type="entry name" value="vWFA_dom_sf"/>
</dbReference>
<name>A0A401T017_CHIPU</name>
<evidence type="ECO:0000259" key="2">
    <source>
        <dbReference type="PROSITE" id="PS50234"/>
    </source>
</evidence>
<dbReference type="PROSITE" id="PS50234">
    <property type="entry name" value="VWFA"/>
    <property type="match status" value="1"/>
</dbReference>
<feature type="compositionally biased region" description="Low complexity" evidence="1">
    <location>
        <begin position="11"/>
        <end position="23"/>
    </location>
</feature>
<dbReference type="InterPro" id="IPR050525">
    <property type="entry name" value="ECM_Assembly_Org"/>
</dbReference>
<dbReference type="InterPro" id="IPR002035">
    <property type="entry name" value="VWF_A"/>
</dbReference>
<dbReference type="OrthoDB" id="5317514at2759"/>
<dbReference type="EMBL" id="BEZZ01000768">
    <property type="protein sequence ID" value="GCC35980.1"/>
    <property type="molecule type" value="Genomic_DNA"/>
</dbReference>
<accession>A0A401T017</accession>
<sequence>MIIVKFSTGDNSSNSNNNNNNNNKLEKHEDFTEKIKLITTNSKKKNNNTTKKDNEFPGKVKQSNENSNNNKDKKENDDEFPGTEIAIVLDGSGSIEEPDFQKAKDFIINIAKNIWKRCLECEFALVQFGMEIKTIFDLNDSQEISSGIFSIVRNMLQLGQTTKTASAIQHVL</sequence>
<feature type="region of interest" description="Disordered" evidence="1">
    <location>
        <begin position="1"/>
        <end position="81"/>
    </location>
</feature>
<protein>
    <recommendedName>
        <fullName evidence="2">VWFA domain-containing protein</fullName>
    </recommendedName>
</protein>
<feature type="domain" description="VWFA" evidence="2">
    <location>
        <begin position="84"/>
        <end position="172"/>
    </location>
</feature>
<proteinExistence type="predicted"/>
<evidence type="ECO:0000256" key="1">
    <source>
        <dbReference type="SAM" id="MobiDB-lite"/>
    </source>
</evidence>
<evidence type="ECO:0000313" key="3">
    <source>
        <dbReference type="EMBL" id="GCC35980.1"/>
    </source>
</evidence>
<feature type="compositionally biased region" description="Basic and acidic residues" evidence="1">
    <location>
        <begin position="24"/>
        <end position="36"/>
    </location>
</feature>
<gene>
    <name evidence="3" type="ORF">chiPu_0014470</name>
</gene>
<dbReference type="Pfam" id="PF00092">
    <property type="entry name" value="VWA"/>
    <property type="match status" value="1"/>
</dbReference>
<dbReference type="PANTHER" id="PTHR24020">
    <property type="entry name" value="COLLAGEN ALPHA"/>
    <property type="match status" value="1"/>
</dbReference>
<evidence type="ECO:0000313" key="4">
    <source>
        <dbReference type="Proteomes" id="UP000287033"/>
    </source>
</evidence>
<dbReference type="Proteomes" id="UP000287033">
    <property type="component" value="Unassembled WGS sequence"/>
</dbReference>
<organism evidence="3 4">
    <name type="scientific">Chiloscyllium punctatum</name>
    <name type="common">Brownbanded bambooshark</name>
    <name type="synonym">Hemiscyllium punctatum</name>
    <dbReference type="NCBI Taxonomy" id="137246"/>
    <lineage>
        <taxon>Eukaryota</taxon>
        <taxon>Metazoa</taxon>
        <taxon>Chordata</taxon>
        <taxon>Craniata</taxon>
        <taxon>Vertebrata</taxon>
        <taxon>Chondrichthyes</taxon>
        <taxon>Elasmobranchii</taxon>
        <taxon>Galeomorphii</taxon>
        <taxon>Galeoidea</taxon>
        <taxon>Orectolobiformes</taxon>
        <taxon>Hemiscylliidae</taxon>
        <taxon>Chiloscyllium</taxon>
    </lineage>
</organism>
<dbReference type="Gene3D" id="3.40.50.410">
    <property type="entry name" value="von Willebrand factor, type A domain"/>
    <property type="match status" value="1"/>
</dbReference>
<dbReference type="PANTHER" id="PTHR24020:SF20">
    <property type="entry name" value="PH DOMAIN-CONTAINING PROTEIN"/>
    <property type="match status" value="1"/>
</dbReference>